<reference evidence="2" key="2">
    <citation type="submission" date="2023-06" db="EMBL/GenBank/DDBJ databases">
        <authorList>
            <person name="Ma L."/>
            <person name="Liu K.-W."/>
            <person name="Li Z."/>
            <person name="Hsiao Y.-Y."/>
            <person name="Qi Y."/>
            <person name="Fu T."/>
            <person name="Tang G."/>
            <person name="Zhang D."/>
            <person name="Sun W.-H."/>
            <person name="Liu D.-K."/>
            <person name="Li Y."/>
            <person name="Chen G.-Z."/>
            <person name="Liu X.-D."/>
            <person name="Liao X.-Y."/>
            <person name="Jiang Y.-T."/>
            <person name="Yu X."/>
            <person name="Hao Y."/>
            <person name="Huang J."/>
            <person name="Zhao X.-W."/>
            <person name="Ke S."/>
            <person name="Chen Y.-Y."/>
            <person name="Wu W.-L."/>
            <person name="Hsu J.-L."/>
            <person name="Lin Y.-F."/>
            <person name="Huang M.-D."/>
            <person name="Li C.-Y."/>
            <person name="Huang L."/>
            <person name="Wang Z.-W."/>
            <person name="Zhao X."/>
            <person name="Zhong W.-Y."/>
            <person name="Peng D.-H."/>
            <person name="Ahmad S."/>
            <person name="Lan S."/>
            <person name="Zhang J.-S."/>
            <person name="Tsai W.-C."/>
            <person name="Van De Peer Y."/>
            <person name="Liu Z.-J."/>
        </authorList>
    </citation>
    <scope>NUCLEOTIDE SEQUENCE</scope>
    <source>
        <strain evidence="2">SCP</strain>
        <tissue evidence="2">Leaves</tissue>
    </source>
</reference>
<organism evidence="2 3">
    <name type="scientific">Acorus gramineus</name>
    <name type="common">Dwarf sweet flag</name>
    <dbReference type="NCBI Taxonomy" id="55184"/>
    <lineage>
        <taxon>Eukaryota</taxon>
        <taxon>Viridiplantae</taxon>
        <taxon>Streptophyta</taxon>
        <taxon>Embryophyta</taxon>
        <taxon>Tracheophyta</taxon>
        <taxon>Spermatophyta</taxon>
        <taxon>Magnoliopsida</taxon>
        <taxon>Liliopsida</taxon>
        <taxon>Acoraceae</taxon>
        <taxon>Acorus</taxon>
    </lineage>
</organism>
<accession>A0AAV9B0S4</accession>
<evidence type="ECO:0000313" key="2">
    <source>
        <dbReference type="EMBL" id="KAK1270072.1"/>
    </source>
</evidence>
<protein>
    <submittedName>
        <fullName evidence="2">Uncharacterized protein</fullName>
    </submittedName>
</protein>
<dbReference type="EMBL" id="JAUJYN010000005">
    <property type="protein sequence ID" value="KAK1270072.1"/>
    <property type="molecule type" value="Genomic_DNA"/>
</dbReference>
<evidence type="ECO:0000313" key="3">
    <source>
        <dbReference type="Proteomes" id="UP001179952"/>
    </source>
</evidence>
<name>A0AAV9B0S4_ACOGR</name>
<dbReference type="AlphaFoldDB" id="A0AAV9B0S4"/>
<dbReference type="Proteomes" id="UP001179952">
    <property type="component" value="Unassembled WGS sequence"/>
</dbReference>
<reference evidence="2" key="1">
    <citation type="journal article" date="2023" name="Nat. Commun.">
        <title>Diploid and tetraploid genomes of Acorus and the evolution of monocots.</title>
        <authorList>
            <person name="Ma L."/>
            <person name="Liu K.W."/>
            <person name="Li Z."/>
            <person name="Hsiao Y.Y."/>
            <person name="Qi Y."/>
            <person name="Fu T."/>
            <person name="Tang G.D."/>
            <person name="Zhang D."/>
            <person name="Sun W.H."/>
            <person name="Liu D.K."/>
            <person name="Li Y."/>
            <person name="Chen G.Z."/>
            <person name="Liu X.D."/>
            <person name="Liao X.Y."/>
            <person name="Jiang Y.T."/>
            <person name="Yu X."/>
            <person name="Hao Y."/>
            <person name="Huang J."/>
            <person name="Zhao X.W."/>
            <person name="Ke S."/>
            <person name="Chen Y.Y."/>
            <person name="Wu W.L."/>
            <person name="Hsu J.L."/>
            <person name="Lin Y.F."/>
            <person name="Huang M.D."/>
            <person name="Li C.Y."/>
            <person name="Huang L."/>
            <person name="Wang Z.W."/>
            <person name="Zhao X."/>
            <person name="Zhong W.Y."/>
            <person name="Peng D.H."/>
            <person name="Ahmad S."/>
            <person name="Lan S."/>
            <person name="Zhang J.S."/>
            <person name="Tsai W.C."/>
            <person name="Van de Peer Y."/>
            <person name="Liu Z.J."/>
        </authorList>
    </citation>
    <scope>NUCLEOTIDE SEQUENCE</scope>
    <source>
        <strain evidence="2">SCP</strain>
    </source>
</reference>
<evidence type="ECO:0000256" key="1">
    <source>
        <dbReference type="SAM" id="MobiDB-lite"/>
    </source>
</evidence>
<feature type="region of interest" description="Disordered" evidence="1">
    <location>
        <begin position="43"/>
        <end position="64"/>
    </location>
</feature>
<sequence>MTFDSSLKKGSLLPFTGTKTVSTSIRTRSIEVKVLSCRVEKFHRRKSSRTEDQPSSVELEPIDTEEKFDRVAAGA</sequence>
<keyword evidence="3" id="KW-1185">Reference proteome</keyword>
<gene>
    <name evidence="2" type="ORF">QJS04_geneDACA019695</name>
</gene>
<proteinExistence type="predicted"/>
<comment type="caution">
    <text evidence="2">The sequence shown here is derived from an EMBL/GenBank/DDBJ whole genome shotgun (WGS) entry which is preliminary data.</text>
</comment>